<dbReference type="EMBL" id="FNDD01000002">
    <property type="protein sequence ID" value="SDG74503.1"/>
    <property type="molecule type" value="Genomic_DNA"/>
</dbReference>
<accession>A0A1G7WRF9</accession>
<organism evidence="2 3">
    <name type="scientific">Vibrio xiamenensis</name>
    <dbReference type="NCBI Taxonomy" id="861298"/>
    <lineage>
        <taxon>Bacteria</taxon>
        <taxon>Pseudomonadati</taxon>
        <taxon>Pseudomonadota</taxon>
        <taxon>Gammaproteobacteria</taxon>
        <taxon>Vibrionales</taxon>
        <taxon>Vibrionaceae</taxon>
        <taxon>Vibrio</taxon>
    </lineage>
</organism>
<dbReference type="STRING" id="861298.SAMN04488136_102125"/>
<feature type="signal peptide" evidence="1">
    <location>
        <begin position="1"/>
        <end position="18"/>
    </location>
</feature>
<reference evidence="2 3" key="1">
    <citation type="submission" date="2016-10" db="EMBL/GenBank/DDBJ databases">
        <authorList>
            <person name="de Groot N.N."/>
        </authorList>
    </citation>
    <scope>NUCLEOTIDE SEQUENCE [LARGE SCALE GENOMIC DNA]</scope>
    <source>
        <strain evidence="2 3">CGMCC 1.10228</strain>
    </source>
</reference>
<evidence type="ECO:0000313" key="3">
    <source>
        <dbReference type="Proteomes" id="UP000198854"/>
    </source>
</evidence>
<proteinExistence type="predicted"/>
<protein>
    <submittedName>
        <fullName evidence="2">Peptidoglycan-binding protein, CsiV</fullName>
    </submittedName>
</protein>
<dbReference type="AlphaFoldDB" id="A0A1G7WRF9"/>
<name>A0A1G7WRF9_9VIBR</name>
<dbReference type="Pfam" id="PF10972">
    <property type="entry name" value="CsiV"/>
    <property type="match status" value="1"/>
</dbReference>
<dbReference type="Proteomes" id="UP000198854">
    <property type="component" value="Unassembled WGS sequence"/>
</dbReference>
<evidence type="ECO:0000256" key="1">
    <source>
        <dbReference type="SAM" id="SignalP"/>
    </source>
</evidence>
<feature type="chain" id="PRO_5011689683" evidence="1">
    <location>
        <begin position="19"/>
        <end position="256"/>
    </location>
</feature>
<gene>
    <name evidence="2" type="ORF">SAMN04488136_102125</name>
</gene>
<sequence length="256" mass="28947">MKKLIPLLLFFVALPSWAARQFDVEVIIFKRAVDPEQTAESWPNELPKIDMSNAGSLNDANYVANQGAQLLSPSQYQLNQQEQALKDHAGFQVLLHTAWRQGDGGRYASPVFHIRSGRDYSQQFNADGSLRGGEGSEVIDGVTEQSISGPLYELDGKFQVYVEHYLYADLNLDLKEPSVRNITLEQKDLDLSADNLDSTDDTVQIGMMEDVTPTVKKEEFLKSYRMEQKRRMRSGETHFLDHPLLGVIIQVRKVAE</sequence>
<dbReference type="OrthoDB" id="5566524at2"/>
<dbReference type="InterPro" id="IPR021241">
    <property type="entry name" value="CsiV"/>
</dbReference>
<dbReference type="RefSeq" id="WP_093269094.1">
    <property type="nucleotide sequence ID" value="NZ_FNDD01000002.1"/>
</dbReference>
<keyword evidence="3" id="KW-1185">Reference proteome</keyword>
<evidence type="ECO:0000313" key="2">
    <source>
        <dbReference type="EMBL" id="SDG74503.1"/>
    </source>
</evidence>
<keyword evidence="1" id="KW-0732">Signal</keyword>